<evidence type="ECO:0000256" key="2">
    <source>
        <dbReference type="SAM" id="SignalP"/>
    </source>
</evidence>
<dbReference type="EMBL" id="ML992501">
    <property type="protein sequence ID" value="KAF2227539.1"/>
    <property type="molecule type" value="Genomic_DNA"/>
</dbReference>
<dbReference type="AlphaFoldDB" id="A0A6A6GPN8"/>
<evidence type="ECO:0000313" key="3">
    <source>
        <dbReference type="EMBL" id="KAF2227539.1"/>
    </source>
</evidence>
<keyword evidence="4" id="KW-1185">Reference proteome</keyword>
<sequence>MRSSILPYTGVFLAATTAVSAALPACLDFFEVSFLYSAAGSDAASFCAAWSASNRATSPFPYMTATQVTTACACLAGPYGTCSPKDLAISRLTATYQDPQKICSWFTTTAASVSILSGLTANQALTACNCINQNPALASPQSAPLVATSSRSISQSLTSSRSTTTSPTTTSTTTTTISRPQGSSSQPGTSSLLRTTTSTSPPSPISTYGSDFYIQVPSATSGTGVAYNGGYIQFARLNSPSISTAKVALSLNTDKSSAVTWPFRLRSDGTLISNPGVLNASLSDVVSLNAKTLVSARADILVSDSAAAPALTWKVNGDVYGAPWITVTSVSREDLFIYICPQTTGGPLIYVGYAMVKSGCNAYSRMDVSYKGSKR</sequence>
<dbReference type="Proteomes" id="UP000799538">
    <property type="component" value="Unassembled WGS sequence"/>
</dbReference>
<evidence type="ECO:0000256" key="1">
    <source>
        <dbReference type="SAM" id="MobiDB-lite"/>
    </source>
</evidence>
<name>A0A6A6GPN8_9PEZI</name>
<feature type="chain" id="PRO_5025426597" evidence="2">
    <location>
        <begin position="22"/>
        <end position="375"/>
    </location>
</feature>
<feature type="compositionally biased region" description="Low complexity" evidence="1">
    <location>
        <begin position="154"/>
        <end position="200"/>
    </location>
</feature>
<protein>
    <submittedName>
        <fullName evidence="3">Uncharacterized protein</fullName>
    </submittedName>
</protein>
<gene>
    <name evidence="3" type="ORF">BDZ85DRAFT_254476</name>
</gene>
<feature type="region of interest" description="Disordered" evidence="1">
    <location>
        <begin position="154"/>
        <end position="204"/>
    </location>
</feature>
<accession>A0A6A6GPN8</accession>
<feature type="signal peptide" evidence="2">
    <location>
        <begin position="1"/>
        <end position="21"/>
    </location>
</feature>
<evidence type="ECO:0000313" key="4">
    <source>
        <dbReference type="Proteomes" id="UP000799538"/>
    </source>
</evidence>
<reference evidence="4" key="1">
    <citation type="journal article" date="2020" name="Stud. Mycol.">
        <title>101 Dothideomycetes genomes: A test case for predicting lifestyles and emergence of pathogens.</title>
        <authorList>
            <person name="Haridas S."/>
            <person name="Albert R."/>
            <person name="Binder M."/>
            <person name="Bloem J."/>
            <person name="LaButti K."/>
            <person name="Salamov A."/>
            <person name="Andreopoulos B."/>
            <person name="Baker S."/>
            <person name="Barry K."/>
            <person name="Bills G."/>
            <person name="Bluhm B."/>
            <person name="Cannon C."/>
            <person name="Castanera R."/>
            <person name="Culley D."/>
            <person name="Daum C."/>
            <person name="Ezra D."/>
            <person name="Gonzalez J."/>
            <person name="Henrissat B."/>
            <person name="Kuo A."/>
            <person name="Liang C."/>
            <person name="Lipzen A."/>
            <person name="Lutzoni F."/>
            <person name="Magnuson J."/>
            <person name="Mondo S."/>
            <person name="Nolan M."/>
            <person name="Ohm R."/>
            <person name="Pangilinan J."/>
            <person name="Park H.-J."/>
            <person name="Ramirez L."/>
            <person name="Alfaro M."/>
            <person name="Sun H."/>
            <person name="Tritt A."/>
            <person name="Yoshinaga Y."/>
            <person name="Zwiers L.-H."/>
            <person name="Turgeon B."/>
            <person name="Goodwin S."/>
            <person name="Spatafora J."/>
            <person name="Crous P."/>
            <person name="Grigoriev I."/>
        </authorList>
    </citation>
    <scope>NUCLEOTIDE SEQUENCE [LARGE SCALE GENOMIC DNA]</scope>
    <source>
        <strain evidence="4">CECT 20119</strain>
    </source>
</reference>
<organism evidence="3 4">
    <name type="scientific">Elsinoe ampelina</name>
    <dbReference type="NCBI Taxonomy" id="302913"/>
    <lineage>
        <taxon>Eukaryota</taxon>
        <taxon>Fungi</taxon>
        <taxon>Dikarya</taxon>
        <taxon>Ascomycota</taxon>
        <taxon>Pezizomycotina</taxon>
        <taxon>Dothideomycetes</taxon>
        <taxon>Dothideomycetidae</taxon>
        <taxon>Myriangiales</taxon>
        <taxon>Elsinoaceae</taxon>
        <taxon>Elsinoe</taxon>
    </lineage>
</organism>
<proteinExistence type="predicted"/>
<keyword evidence="2" id="KW-0732">Signal</keyword>